<dbReference type="InterPro" id="IPR036597">
    <property type="entry name" value="Fido-like_dom_sf"/>
</dbReference>
<proteinExistence type="predicted"/>
<gene>
    <name evidence="4" type="ORF">SAMN04487968_102359</name>
</gene>
<dbReference type="InterPro" id="IPR025758">
    <property type="entry name" value="Fic/DOC_N"/>
</dbReference>
<evidence type="ECO:0000256" key="1">
    <source>
        <dbReference type="PIRSR" id="PIRSR640198-1"/>
    </source>
</evidence>
<dbReference type="Proteomes" id="UP000198832">
    <property type="component" value="Unassembled WGS sequence"/>
</dbReference>
<evidence type="ECO:0000313" key="4">
    <source>
        <dbReference type="EMBL" id="SFB93607.1"/>
    </source>
</evidence>
<protein>
    <submittedName>
        <fullName evidence="4">Fic family protein</fullName>
    </submittedName>
</protein>
<evidence type="ECO:0000256" key="2">
    <source>
        <dbReference type="PIRSR" id="PIRSR640198-2"/>
    </source>
</evidence>
<dbReference type="Pfam" id="PF13784">
    <property type="entry name" value="Fic_N"/>
    <property type="match status" value="1"/>
</dbReference>
<dbReference type="OrthoDB" id="9813719at2"/>
<dbReference type="EMBL" id="FOLB01000002">
    <property type="protein sequence ID" value="SFB93607.1"/>
    <property type="molecule type" value="Genomic_DNA"/>
</dbReference>
<keyword evidence="2" id="KW-0067">ATP-binding</keyword>
<dbReference type="InterPro" id="IPR040198">
    <property type="entry name" value="Fido_containing"/>
</dbReference>
<feature type="domain" description="Fido" evidence="3">
    <location>
        <begin position="136"/>
        <end position="280"/>
    </location>
</feature>
<dbReference type="AlphaFoldDB" id="A0A1I1F2X3"/>
<organism evidence="4 5">
    <name type="scientific">Nocardioides terrae</name>
    <dbReference type="NCBI Taxonomy" id="574651"/>
    <lineage>
        <taxon>Bacteria</taxon>
        <taxon>Bacillati</taxon>
        <taxon>Actinomycetota</taxon>
        <taxon>Actinomycetes</taxon>
        <taxon>Propionibacteriales</taxon>
        <taxon>Nocardioidaceae</taxon>
        <taxon>Nocardioides</taxon>
    </lineage>
</organism>
<dbReference type="PANTHER" id="PTHR13504">
    <property type="entry name" value="FIDO DOMAIN-CONTAINING PROTEIN DDB_G0283145"/>
    <property type="match status" value="1"/>
</dbReference>
<accession>A0A1I1F2X3</accession>
<dbReference type="Gene3D" id="1.10.3290.10">
    <property type="entry name" value="Fido-like domain"/>
    <property type="match status" value="1"/>
</dbReference>
<dbReference type="PROSITE" id="PS51459">
    <property type="entry name" value="FIDO"/>
    <property type="match status" value="1"/>
</dbReference>
<feature type="binding site" evidence="2">
    <location>
        <begin position="218"/>
        <end position="225"/>
    </location>
    <ligand>
        <name>ATP</name>
        <dbReference type="ChEBI" id="CHEBI:30616"/>
    </ligand>
</feature>
<dbReference type="RefSeq" id="WP_091120705.1">
    <property type="nucleotide sequence ID" value="NZ_FOLB01000002.1"/>
</dbReference>
<reference evidence="4 5" key="1">
    <citation type="submission" date="2016-10" db="EMBL/GenBank/DDBJ databases">
        <authorList>
            <person name="de Groot N.N."/>
        </authorList>
    </citation>
    <scope>NUCLEOTIDE SEQUENCE [LARGE SCALE GENOMIC DNA]</scope>
    <source>
        <strain evidence="4 5">CGMCC 1.7056</strain>
    </source>
</reference>
<keyword evidence="5" id="KW-1185">Reference proteome</keyword>
<dbReference type="PANTHER" id="PTHR13504:SF38">
    <property type="entry name" value="FIDO DOMAIN-CONTAINING PROTEIN"/>
    <property type="match status" value="1"/>
</dbReference>
<sequence>MAHWERIPVAPDFAGTTRSERHGGSYLRYHPDLLLEVSNALPPAVIEYAADVSTGLARLGGRLAANPLPVLYATTLLSESISSSWIEGIRATPRDVAIAQIGEPAATRAGSPAAGQIVRNIAAMKEAIEVLGSASWEQKHLCDIHHQLLPWHRVGYREEQVWIGGTNSLNADYAGPPADRVDALMDDLLKYANTSGELPIILAAIVHAQFETVHPFEDGNGRVGRALVHGVLRRAGLIDGGVISLSTAMRHDEEGYIAALTRYRYDGDRRATALASWVEQFLTYVEVAIAATSHFVDAAVKVQERWRQAIRGTRSDAALHRALDLVGENPVVSARFVSENLNITASLAHRVLKQLEAVEIVKPASGKYRRSQLFQADDILNLVSLGAEGDARTTPPAIQAASSGAELTARCGAPTAHGSCRNRVVKLGDHCWRHAG</sequence>
<dbReference type="SUPFAM" id="SSF140931">
    <property type="entry name" value="Fic-like"/>
    <property type="match status" value="1"/>
</dbReference>
<name>A0A1I1F2X3_9ACTN</name>
<evidence type="ECO:0000313" key="5">
    <source>
        <dbReference type="Proteomes" id="UP000198832"/>
    </source>
</evidence>
<feature type="active site" evidence="1">
    <location>
        <position position="214"/>
    </location>
</feature>
<evidence type="ECO:0000259" key="3">
    <source>
        <dbReference type="PROSITE" id="PS51459"/>
    </source>
</evidence>
<dbReference type="InterPro" id="IPR003812">
    <property type="entry name" value="Fido"/>
</dbReference>
<keyword evidence="2" id="KW-0547">Nucleotide-binding</keyword>
<dbReference type="GO" id="GO:0005524">
    <property type="term" value="F:ATP binding"/>
    <property type="evidence" value="ECO:0007669"/>
    <property type="project" value="UniProtKB-KW"/>
</dbReference>
<dbReference type="STRING" id="574651.SAMN04487968_102359"/>
<dbReference type="Pfam" id="PF02661">
    <property type="entry name" value="Fic"/>
    <property type="match status" value="1"/>
</dbReference>